<protein>
    <submittedName>
        <fullName evidence="1">Uncharacterized protein</fullName>
    </submittedName>
</protein>
<dbReference type="Proteomes" id="UP000256964">
    <property type="component" value="Unassembled WGS sequence"/>
</dbReference>
<dbReference type="OrthoDB" id="2822793at2759"/>
<organism evidence="1 2">
    <name type="scientific">Lentinus brumalis</name>
    <dbReference type="NCBI Taxonomy" id="2498619"/>
    <lineage>
        <taxon>Eukaryota</taxon>
        <taxon>Fungi</taxon>
        <taxon>Dikarya</taxon>
        <taxon>Basidiomycota</taxon>
        <taxon>Agaricomycotina</taxon>
        <taxon>Agaricomycetes</taxon>
        <taxon>Polyporales</taxon>
        <taxon>Polyporaceae</taxon>
        <taxon>Lentinus</taxon>
    </lineage>
</organism>
<dbReference type="AlphaFoldDB" id="A0A371DS37"/>
<gene>
    <name evidence="1" type="ORF">OH76DRAFT_1478019</name>
</gene>
<evidence type="ECO:0000313" key="1">
    <source>
        <dbReference type="EMBL" id="RDX55357.1"/>
    </source>
</evidence>
<accession>A0A371DS37</accession>
<dbReference type="EMBL" id="KZ857382">
    <property type="protein sequence ID" value="RDX55357.1"/>
    <property type="molecule type" value="Genomic_DNA"/>
</dbReference>
<reference evidence="1 2" key="1">
    <citation type="journal article" date="2018" name="Biotechnol. Biofuels">
        <title>Integrative visual omics of the white-rot fungus Polyporus brumalis exposes the biotechnological potential of its oxidative enzymes for delignifying raw plant biomass.</title>
        <authorList>
            <person name="Miyauchi S."/>
            <person name="Rancon A."/>
            <person name="Drula E."/>
            <person name="Hage H."/>
            <person name="Chaduli D."/>
            <person name="Favel A."/>
            <person name="Grisel S."/>
            <person name="Henrissat B."/>
            <person name="Herpoel-Gimbert I."/>
            <person name="Ruiz-Duenas F.J."/>
            <person name="Chevret D."/>
            <person name="Hainaut M."/>
            <person name="Lin J."/>
            <person name="Wang M."/>
            <person name="Pangilinan J."/>
            <person name="Lipzen A."/>
            <person name="Lesage-Meessen L."/>
            <person name="Navarro D."/>
            <person name="Riley R."/>
            <person name="Grigoriev I.V."/>
            <person name="Zhou S."/>
            <person name="Raouche S."/>
            <person name="Rosso M.N."/>
        </authorList>
    </citation>
    <scope>NUCLEOTIDE SEQUENCE [LARGE SCALE GENOMIC DNA]</scope>
    <source>
        <strain evidence="1 2">BRFM 1820</strain>
    </source>
</reference>
<sequence>MAWNLMSSPPFKLVPAEDAHVHHKLSHHLSKSLHEVINMGAIIVVNNSSSPIQVFVSKYTNSNGNDDWFTIAAGKRDSWSRNGWELVAFKNGNDTNRAGKYVPVDTEVVFTDLAHIAVN</sequence>
<evidence type="ECO:0000313" key="2">
    <source>
        <dbReference type="Proteomes" id="UP000256964"/>
    </source>
</evidence>
<proteinExistence type="predicted"/>
<keyword evidence="2" id="KW-1185">Reference proteome</keyword>
<name>A0A371DS37_9APHY</name>